<proteinExistence type="predicted"/>
<evidence type="ECO:0000313" key="1">
    <source>
        <dbReference type="EMBL" id="GCD48378.1"/>
    </source>
</evidence>
<keyword evidence="2" id="KW-1185">Reference proteome</keyword>
<accession>A0A401WGG7</accession>
<dbReference type="EMBL" id="BHZD01000001">
    <property type="protein sequence ID" value="GCD48378.1"/>
    <property type="molecule type" value="Genomic_DNA"/>
</dbReference>
<dbReference type="GO" id="GO:0016627">
    <property type="term" value="F:oxidoreductase activity, acting on the CH-CH group of donors"/>
    <property type="evidence" value="ECO:0007669"/>
    <property type="project" value="InterPro"/>
</dbReference>
<organism evidence="1 2">
    <name type="scientific">Streptomyces paromomycinus</name>
    <name type="common">Streptomyces rimosus subsp. paromomycinus</name>
    <dbReference type="NCBI Taxonomy" id="92743"/>
    <lineage>
        <taxon>Bacteria</taxon>
        <taxon>Bacillati</taxon>
        <taxon>Actinomycetota</taxon>
        <taxon>Actinomycetes</taxon>
        <taxon>Kitasatosporales</taxon>
        <taxon>Streptomycetaceae</taxon>
        <taxon>Streptomyces</taxon>
    </lineage>
</organism>
<name>A0A401WGG7_STREY</name>
<dbReference type="AlphaFoldDB" id="A0A401WGG7"/>
<reference evidence="1 2" key="1">
    <citation type="submission" date="2018-11" db="EMBL/GenBank/DDBJ databases">
        <title>Whole genome sequence of Streptomyces paromomycinus NBRC 15454(T).</title>
        <authorList>
            <person name="Komaki H."/>
            <person name="Tamura T."/>
        </authorList>
    </citation>
    <scope>NUCLEOTIDE SEQUENCE [LARGE SCALE GENOMIC DNA]</scope>
    <source>
        <strain evidence="1 2">NBRC 15454</strain>
    </source>
</reference>
<dbReference type="SUPFAM" id="SSF47203">
    <property type="entry name" value="Acyl-CoA dehydrogenase C-terminal domain-like"/>
    <property type="match status" value="1"/>
</dbReference>
<dbReference type="InterPro" id="IPR009100">
    <property type="entry name" value="AcylCoA_DH/oxidase_NM_dom_sf"/>
</dbReference>
<evidence type="ECO:0000313" key="2">
    <source>
        <dbReference type="Proteomes" id="UP000286746"/>
    </source>
</evidence>
<dbReference type="InterPro" id="IPR036250">
    <property type="entry name" value="AcylCo_DH-like_C"/>
</dbReference>
<comment type="caution">
    <text evidence="1">The sequence shown here is derived from an EMBL/GenBank/DDBJ whole genome shotgun (WGS) entry which is preliminary data.</text>
</comment>
<gene>
    <name evidence="1" type="ORF">GKJPGBOP_08175</name>
</gene>
<dbReference type="InterPro" id="IPR046373">
    <property type="entry name" value="Acyl-CoA_Oxase/DH_mid-dom_sf"/>
</dbReference>
<dbReference type="SUPFAM" id="SSF56645">
    <property type="entry name" value="Acyl-CoA dehydrogenase NM domain-like"/>
    <property type="match status" value="1"/>
</dbReference>
<dbReference type="Gene3D" id="2.40.110.10">
    <property type="entry name" value="Butyryl-CoA Dehydrogenase, subunit A, domain 2"/>
    <property type="match status" value="1"/>
</dbReference>
<dbReference type="Proteomes" id="UP000286746">
    <property type="component" value="Unassembled WGS sequence"/>
</dbReference>
<sequence length="327" mass="34375">MTGLVPDAEEMRRSVAARFRTWVDTEAHDLPLPGAGRTPDRFAALYALGRTDLSLARLAEGHADATAILRELGSAPPGPGEYWGVWAAQPPNTGLLARQEGDQWLLDGHKAYCSGAHSCTHALVTADTPHGRRLFAVRTGHPGYAPLEGTWQAIGMAGSDTPDVRFTAVPGRPVGAVGAYLDRPGFQHGGIGVAACWLGGARAVADTLQASAGTPDPLTAAHLGAVDMALHGAHSVLEQAAQAIDADPSDTSGAARLRSLRVRAVAEQACRDVLDRVGRATGAGPLCHDPRHARNVADLTVYIRQHHADRNLAELGALVAQEAEARR</sequence>
<protein>
    <submittedName>
        <fullName evidence="1">Uncharacterized protein</fullName>
    </submittedName>
</protein>